<dbReference type="EC" id="1.1.1.100" evidence="5"/>
<dbReference type="Gene3D" id="3.40.50.720">
    <property type="entry name" value="NAD(P)-binding Rossmann-like Domain"/>
    <property type="match status" value="1"/>
</dbReference>
<evidence type="ECO:0000256" key="1">
    <source>
        <dbReference type="ARBA" id="ARBA00006484"/>
    </source>
</evidence>
<proteinExistence type="inferred from homology"/>
<dbReference type="GO" id="GO:0016020">
    <property type="term" value="C:membrane"/>
    <property type="evidence" value="ECO:0007669"/>
    <property type="project" value="TreeGrafter"/>
</dbReference>
<dbReference type="EMBL" id="FLQS01000027">
    <property type="protein sequence ID" value="SBS76577.1"/>
    <property type="molecule type" value="Genomic_DNA"/>
</dbReference>
<dbReference type="PANTHER" id="PTHR44196:SF2">
    <property type="entry name" value="SHORT-CHAIN DEHYDROGENASE-RELATED"/>
    <property type="match status" value="1"/>
</dbReference>
<dbReference type="GO" id="GO:0004316">
    <property type="term" value="F:3-oxoacyl-[acyl-carrier-protein] reductase (NADPH) activity"/>
    <property type="evidence" value="ECO:0007669"/>
    <property type="project" value="UniProtKB-EC"/>
</dbReference>
<feature type="domain" description="Ketoreductase" evidence="4">
    <location>
        <begin position="9"/>
        <end position="200"/>
    </location>
</feature>
<dbReference type="SMART" id="SM00822">
    <property type="entry name" value="PKS_KR"/>
    <property type="match status" value="1"/>
</dbReference>
<evidence type="ECO:0000256" key="2">
    <source>
        <dbReference type="ARBA" id="ARBA00023002"/>
    </source>
</evidence>
<evidence type="ECO:0000259" key="4">
    <source>
        <dbReference type="SMART" id="SM00822"/>
    </source>
</evidence>
<dbReference type="InterPro" id="IPR036291">
    <property type="entry name" value="NAD(P)-bd_dom_sf"/>
</dbReference>
<dbReference type="InterPro" id="IPR057326">
    <property type="entry name" value="KR_dom"/>
</dbReference>
<sequence length="267" mass="27155">MLPPPGPNRAPLITGASSGIGAEIARQLSARGHHVILVARRTEQLTALAEELNGPSSVVGADLSNPADRAALPDRVAALGLEVDILVNNAGLSTTGPVAAADPGAELNVVEVDVAAVVDLCTRFVAGMVSRRRGAVLNVASLGAFGPLPGQAVYGAAKAFVLSYTHALREELKPSGVTATALCPGPVKTGFGEAAGISDEDAEAALPKPLWVSAEDVAIAAVDGLAAGKPVVVPGRLNHAATVVYQLTPKRLLLPLLARSHPSLKQK</sequence>
<accession>A0A1Y5PD06</accession>
<dbReference type="PIRSF" id="PIRSF000126">
    <property type="entry name" value="11-beta-HSD1"/>
    <property type="match status" value="1"/>
</dbReference>
<reference evidence="5" key="1">
    <citation type="submission" date="2016-03" db="EMBL/GenBank/DDBJ databases">
        <authorList>
            <person name="Ploux O."/>
        </authorList>
    </citation>
    <scope>NUCLEOTIDE SEQUENCE</scope>
    <source>
        <strain evidence="5">UC10</strain>
    </source>
</reference>
<dbReference type="PANTHER" id="PTHR44196">
    <property type="entry name" value="DEHYDROGENASE/REDUCTASE SDR FAMILY MEMBER 7B"/>
    <property type="match status" value="1"/>
</dbReference>
<dbReference type="InterPro" id="IPR002347">
    <property type="entry name" value="SDR_fam"/>
</dbReference>
<dbReference type="CDD" id="cd05233">
    <property type="entry name" value="SDR_c"/>
    <property type="match status" value="1"/>
</dbReference>
<protein>
    <submittedName>
        <fullName evidence="5">3-oxoacyl-(Acyl-carrier-protein) reductase</fullName>
        <ecNumber evidence="5">1.1.1.100</ecNumber>
    </submittedName>
</protein>
<dbReference type="SUPFAM" id="SSF51735">
    <property type="entry name" value="NAD(P)-binding Rossmann-fold domains"/>
    <property type="match status" value="1"/>
</dbReference>
<dbReference type="AlphaFoldDB" id="A0A1Y5PD06"/>
<evidence type="ECO:0000256" key="3">
    <source>
        <dbReference type="RuleBase" id="RU000363"/>
    </source>
</evidence>
<dbReference type="Pfam" id="PF00106">
    <property type="entry name" value="adh_short"/>
    <property type="match status" value="1"/>
</dbReference>
<comment type="similarity">
    <text evidence="1 3">Belongs to the short-chain dehydrogenases/reductases (SDR) family.</text>
</comment>
<keyword evidence="2 5" id="KW-0560">Oxidoreductase</keyword>
<organism evidence="5">
    <name type="scientific">uncultured Mycobacterium sp</name>
    <dbReference type="NCBI Taxonomy" id="171292"/>
    <lineage>
        <taxon>Bacteria</taxon>
        <taxon>Bacillati</taxon>
        <taxon>Actinomycetota</taxon>
        <taxon>Actinomycetes</taxon>
        <taxon>Mycobacteriales</taxon>
        <taxon>Mycobacteriaceae</taxon>
        <taxon>Mycobacterium</taxon>
        <taxon>environmental samples</taxon>
    </lineage>
</organism>
<evidence type="ECO:0000313" key="5">
    <source>
        <dbReference type="EMBL" id="SBS76577.1"/>
    </source>
</evidence>
<dbReference type="PROSITE" id="PS00061">
    <property type="entry name" value="ADH_SHORT"/>
    <property type="match status" value="1"/>
</dbReference>
<gene>
    <name evidence="5" type="ORF">MHPYR_330068</name>
</gene>
<dbReference type="PRINTS" id="PR00081">
    <property type="entry name" value="GDHRDH"/>
</dbReference>
<dbReference type="PRINTS" id="PR00080">
    <property type="entry name" value="SDRFAMILY"/>
</dbReference>
<name>A0A1Y5PD06_9MYCO</name>
<dbReference type="InterPro" id="IPR020904">
    <property type="entry name" value="Sc_DH/Rdtase_CS"/>
</dbReference>